<keyword evidence="4" id="KW-1185">Reference proteome</keyword>
<dbReference type="EMBL" id="AGSN01000170">
    <property type="protein sequence ID" value="EHH09336.1"/>
    <property type="molecule type" value="Genomic_DNA"/>
</dbReference>
<dbReference type="PATRIC" id="fig|1082933.3.peg.4742"/>
<feature type="region of interest" description="Disordered" evidence="2">
    <location>
        <begin position="84"/>
        <end position="133"/>
    </location>
</feature>
<name>G6YFY2_9HYPH</name>
<feature type="coiled-coil region" evidence="1">
    <location>
        <begin position="199"/>
        <end position="227"/>
    </location>
</feature>
<dbReference type="eggNOG" id="COG2963">
    <property type="taxonomic scope" value="Bacteria"/>
</dbReference>
<dbReference type="AlphaFoldDB" id="G6YFY2"/>
<sequence>MKRQIRPFIVEVKQKRGNGKQSRSIWGDLDLSAIAAETMKDSNEEIGLQNRQHIDSHVTPIDVEDGYKPRAEHLMADLRAAELAQSPIEAPANTEAADAKKKRTPRPKAAKAQLERPARKPAAKMAPAATDISASVRNARKTYSAKERGQLLLQIEKSISRGESIKSATAQASISEQTYYQWKKKATPPASDSGELKDLIALEEENAHLKKLLAERLRKENAELKKKLGLN</sequence>
<protein>
    <submittedName>
        <fullName evidence="3">Transcriptional regulator</fullName>
    </submittedName>
</protein>
<evidence type="ECO:0000256" key="1">
    <source>
        <dbReference type="SAM" id="Coils"/>
    </source>
</evidence>
<reference evidence="3 4" key="1">
    <citation type="journal article" date="2012" name="J. Bacteriol.">
        <title>Draft Genome Sequence of Plant Growth-Promoting Rhizobium Mesorhizobium amorphae, Isolated from Zinc-Lead Mine Tailings.</title>
        <authorList>
            <person name="Hao X."/>
            <person name="Lin Y."/>
            <person name="Johnstone L."/>
            <person name="Baltrus D.A."/>
            <person name="Miller S.J."/>
            <person name="Wei G."/>
            <person name="Rensing C."/>
        </authorList>
    </citation>
    <scope>NUCLEOTIDE SEQUENCE [LARGE SCALE GENOMIC DNA]</scope>
    <source>
        <strain evidence="3 4">CCNWGS0123</strain>
    </source>
</reference>
<dbReference type="OrthoDB" id="8453701at2"/>
<gene>
    <name evidence="3" type="ORF">MEA186_24432</name>
</gene>
<keyword evidence="1" id="KW-0175">Coiled coil</keyword>
<feature type="compositionally biased region" description="Basic residues" evidence="2">
    <location>
        <begin position="100"/>
        <end position="109"/>
    </location>
</feature>
<dbReference type="Pfam" id="PF01527">
    <property type="entry name" value="HTH_Tnp_1"/>
    <property type="match status" value="1"/>
</dbReference>
<dbReference type="Proteomes" id="UP000002949">
    <property type="component" value="Unassembled WGS sequence"/>
</dbReference>
<dbReference type="RefSeq" id="WP_006204611.1">
    <property type="nucleotide sequence ID" value="NZ_AGSN01000170.1"/>
</dbReference>
<dbReference type="InterPro" id="IPR009057">
    <property type="entry name" value="Homeodomain-like_sf"/>
</dbReference>
<dbReference type="InterPro" id="IPR002514">
    <property type="entry name" value="Transposase_8"/>
</dbReference>
<evidence type="ECO:0000313" key="4">
    <source>
        <dbReference type="Proteomes" id="UP000002949"/>
    </source>
</evidence>
<evidence type="ECO:0000256" key="2">
    <source>
        <dbReference type="SAM" id="MobiDB-lite"/>
    </source>
</evidence>
<dbReference type="GO" id="GO:0003677">
    <property type="term" value="F:DNA binding"/>
    <property type="evidence" value="ECO:0007669"/>
    <property type="project" value="InterPro"/>
</dbReference>
<accession>G6YFY2</accession>
<evidence type="ECO:0000313" key="3">
    <source>
        <dbReference type="EMBL" id="EHH09336.1"/>
    </source>
</evidence>
<organism evidence="3 4">
    <name type="scientific">Mesorhizobium amorphae CCNWGS0123</name>
    <dbReference type="NCBI Taxonomy" id="1082933"/>
    <lineage>
        <taxon>Bacteria</taxon>
        <taxon>Pseudomonadati</taxon>
        <taxon>Pseudomonadota</taxon>
        <taxon>Alphaproteobacteria</taxon>
        <taxon>Hyphomicrobiales</taxon>
        <taxon>Phyllobacteriaceae</taxon>
        <taxon>Mesorhizobium</taxon>
    </lineage>
</organism>
<dbReference type="SUPFAM" id="SSF46689">
    <property type="entry name" value="Homeodomain-like"/>
    <property type="match status" value="1"/>
</dbReference>
<proteinExistence type="predicted"/>
<dbReference type="GO" id="GO:0006313">
    <property type="term" value="P:DNA transposition"/>
    <property type="evidence" value="ECO:0007669"/>
    <property type="project" value="InterPro"/>
</dbReference>
<dbReference type="GO" id="GO:0004803">
    <property type="term" value="F:transposase activity"/>
    <property type="evidence" value="ECO:0007669"/>
    <property type="project" value="InterPro"/>
</dbReference>